<dbReference type="STRING" id="1111735.GCA_000428045_01457"/>
<dbReference type="GO" id="GO:0000050">
    <property type="term" value="P:urea cycle"/>
    <property type="evidence" value="ECO:0007669"/>
    <property type="project" value="UniProtKB-UniPathway"/>
</dbReference>
<dbReference type="Gene3D" id="3.40.800.10">
    <property type="entry name" value="Ureohydrolase domain"/>
    <property type="match status" value="1"/>
</dbReference>
<evidence type="ECO:0000256" key="4">
    <source>
        <dbReference type="ARBA" id="ARBA00018123"/>
    </source>
</evidence>
<dbReference type="EC" id="3.5.3.1" evidence="3"/>
<accession>A0A2N6CTL4</accession>
<evidence type="ECO:0000256" key="9">
    <source>
        <dbReference type="ARBA" id="ARBA00047391"/>
    </source>
</evidence>
<protein>
    <recommendedName>
        <fullName evidence="4">Arginase</fullName>
        <ecNumber evidence="3">3.5.3.1</ecNumber>
    </recommendedName>
</protein>
<dbReference type="SUPFAM" id="SSF52768">
    <property type="entry name" value="Arginase/deacetylase"/>
    <property type="match status" value="1"/>
</dbReference>
<dbReference type="InterPro" id="IPR006035">
    <property type="entry name" value="Ureohydrolase"/>
</dbReference>
<dbReference type="UniPathway" id="UPA00158">
    <property type="reaction ID" value="UER00270"/>
</dbReference>
<dbReference type="PANTHER" id="PTHR43782:SF3">
    <property type="entry name" value="ARGINASE"/>
    <property type="match status" value="1"/>
</dbReference>
<evidence type="ECO:0000313" key="12">
    <source>
        <dbReference type="EMBL" id="PLX60505.1"/>
    </source>
</evidence>
<dbReference type="GO" id="GO:0005829">
    <property type="term" value="C:cytosol"/>
    <property type="evidence" value="ECO:0007669"/>
    <property type="project" value="TreeGrafter"/>
</dbReference>
<dbReference type="Pfam" id="PF00491">
    <property type="entry name" value="Arginase"/>
    <property type="match status" value="1"/>
</dbReference>
<comment type="caution">
    <text evidence="12">The sequence shown here is derived from an EMBL/GenBank/DDBJ whole genome shotgun (WGS) entry which is preliminary data.</text>
</comment>
<dbReference type="CDD" id="cd09989">
    <property type="entry name" value="Arginase"/>
    <property type="match status" value="1"/>
</dbReference>
<evidence type="ECO:0000256" key="10">
    <source>
        <dbReference type="PROSITE-ProRule" id="PRU00742"/>
    </source>
</evidence>
<name>A0A2N6CTL4_9GAMM</name>
<keyword evidence="7 11" id="KW-0378">Hydrolase</keyword>
<evidence type="ECO:0000256" key="1">
    <source>
        <dbReference type="ARBA" id="ARBA00001936"/>
    </source>
</evidence>
<keyword evidence="8" id="KW-0464">Manganese</keyword>
<dbReference type="AlphaFoldDB" id="A0A2N6CTL4"/>
<comment type="pathway">
    <text evidence="2">Nitrogen metabolism; urea cycle; L-ornithine and urea from L-arginine: step 1/1.</text>
</comment>
<dbReference type="Proteomes" id="UP000235015">
    <property type="component" value="Unassembled WGS sequence"/>
</dbReference>
<comment type="catalytic activity">
    <reaction evidence="9">
        <text>L-arginine + H2O = urea + L-ornithine</text>
        <dbReference type="Rhea" id="RHEA:20569"/>
        <dbReference type="ChEBI" id="CHEBI:15377"/>
        <dbReference type="ChEBI" id="CHEBI:16199"/>
        <dbReference type="ChEBI" id="CHEBI:32682"/>
        <dbReference type="ChEBI" id="CHEBI:46911"/>
        <dbReference type="EC" id="3.5.3.1"/>
    </reaction>
</comment>
<comment type="similarity">
    <text evidence="10 11">Belongs to the arginase family.</text>
</comment>
<dbReference type="InterPro" id="IPR014033">
    <property type="entry name" value="Arginase"/>
</dbReference>
<proteinExistence type="inferred from homology"/>
<gene>
    <name evidence="12" type="ORF">C0630_13655</name>
</gene>
<dbReference type="InterPro" id="IPR020855">
    <property type="entry name" value="Ureohydrolase_Mn_BS"/>
</dbReference>
<evidence type="ECO:0000256" key="11">
    <source>
        <dbReference type="RuleBase" id="RU003684"/>
    </source>
</evidence>
<dbReference type="RefSeq" id="WP_273440082.1">
    <property type="nucleotide sequence ID" value="NZ_PKUN01000023.1"/>
</dbReference>
<evidence type="ECO:0000256" key="8">
    <source>
        <dbReference type="ARBA" id="ARBA00023211"/>
    </source>
</evidence>
<comment type="cofactor">
    <cofactor evidence="1">
        <name>Mn(2+)</name>
        <dbReference type="ChEBI" id="CHEBI:29035"/>
    </cofactor>
</comment>
<dbReference type="GO" id="GO:0004053">
    <property type="term" value="F:arginase activity"/>
    <property type="evidence" value="ECO:0007669"/>
    <property type="project" value="UniProtKB-EC"/>
</dbReference>
<organism evidence="12 13">
    <name type="scientific">Sedimenticola selenatireducens</name>
    <dbReference type="NCBI Taxonomy" id="191960"/>
    <lineage>
        <taxon>Bacteria</taxon>
        <taxon>Pseudomonadati</taxon>
        <taxon>Pseudomonadota</taxon>
        <taxon>Gammaproteobacteria</taxon>
        <taxon>Chromatiales</taxon>
        <taxon>Sedimenticolaceae</taxon>
        <taxon>Sedimenticola</taxon>
    </lineage>
</organism>
<evidence type="ECO:0000256" key="7">
    <source>
        <dbReference type="ARBA" id="ARBA00022801"/>
    </source>
</evidence>
<dbReference type="PROSITE" id="PS51409">
    <property type="entry name" value="ARGINASE_2"/>
    <property type="match status" value="1"/>
</dbReference>
<sequence>MRSIATVGVASGQAGQHAGCWRGPMVLRNSLGLKRYCNTQGLQLVWHALLEAHERAGKLDAVAALCRQTARFASAFVRQGQPFLFLGGDHATAMGVWQGTMGALPEEGRLGLIWIDAHMDAHTFLTTPSGNVHGMPVAGLLGQGDRLLTRIYGGTRHLAPENLLLVGVRSFEPAEQRLLGRLGVRVIPMAELQEPGALRLCLIEAVAQLSRQSDVLGISIDLDAVDPRDAPAVGVPEPGGIAGAELVEALTAIAGIPRLVGMEIAEFCPRHEREEKTVQLIGTLIAALYGESRVLYRSFGSAGEGVSSTSSQMSRSQAS</sequence>
<keyword evidence="5" id="KW-0056">Arginine metabolism</keyword>
<evidence type="ECO:0000256" key="6">
    <source>
        <dbReference type="ARBA" id="ARBA00022723"/>
    </source>
</evidence>
<evidence type="ECO:0000256" key="5">
    <source>
        <dbReference type="ARBA" id="ARBA00022503"/>
    </source>
</evidence>
<evidence type="ECO:0000313" key="13">
    <source>
        <dbReference type="Proteomes" id="UP000235015"/>
    </source>
</evidence>
<keyword evidence="6" id="KW-0479">Metal-binding</keyword>
<evidence type="ECO:0000256" key="3">
    <source>
        <dbReference type="ARBA" id="ARBA00012168"/>
    </source>
</evidence>
<dbReference type="GO" id="GO:0030145">
    <property type="term" value="F:manganese ion binding"/>
    <property type="evidence" value="ECO:0007669"/>
    <property type="project" value="TreeGrafter"/>
</dbReference>
<dbReference type="PROSITE" id="PS01053">
    <property type="entry name" value="ARGINASE_1"/>
    <property type="match status" value="1"/>
</dbReference>
<reference evidence="12 13" key="1">
    <citation type="submission" date="2017-11" db="EMBL/GenBank/DDBJ databases">
        <title>Genome-resolved metagenomics identifies genetic mobility, metabolic interactions, and unexpected diversity in perchlorate-reducing communities.</title>
        <authorList>
            <person name="Barnum T.P."/>
            <person name="Figueroa I.A."/>
            <person name="Carlstrom C.I."/>
            <person name="Lucas L.N."/>
            <person name="Engelbrektson A.L."/>
            <person name="Coates J.D."/>
        </authorList>
    </citation>
    <scope>NUCLEOTIDE SEQUENCE [LARGE SCALE GENOMIC DNA]</scope>
    <source>
        <strain evidence="12">BM301</strain>
    </source>
</reference>
<dbReference type="PANTHER" id="PTHR43782">
    <property type="entry name" value="ARGINASE"/>
    <property type="match status" value="1"/>
</dbReference>
<dbReference type="GO" id="GO:0006525">
    <property type="term" value="P:arginine metabolic process"/>
    <property type="evidence" value="ECO:0007669"/>
    <property type="project" value="UniProtKB-KW"/>
</dbReference>
<dbReference type="PRINTS" id="PR00116">
    <property type="entry name" value="ARGINASE"/>
</dbReference>
<dbReference type="InterPro" id="IPR023696">
    <property type="entry name" value="Ureohydrolase_dom_sf"/>
</dbReference>
<dbReference type="EMBL" id="PKUN01000023">
    <property type="protein sequence ID" value="PLX60505.1"/>
    <property type="molecule type" value="Genomic_DNA"/>
</dbReference>
<evidence type="ECO:0000256" key="2">
    <source>
        <dbReference type="ARBA" id="ARBA00005098"/>
    </source>
</evidence>